<organism evidence="1 2">
    <name type="scientific">Stutzerimonas stutzeri</name>
    <name type="common">Pseudomonas stutzeri</name>
    <dbReference type="NCBI Taxonomy" id="316"/>
    <lineage>
        <taxon>Bacteria</taxon>
        <taxon>Pseudomonadati</taxon>
        <taxon>Pseudomonadota</taxon>
        <taxon>Gammaproteobacteria</taxon>
        <taxon>Pseudomonadales</taxon>
        <taxon>Pseudomonadaceae</taxon>
        <taxon>Stutzerimonas</taxon>
    </lineage>
</organism>
<dbReference type="InterPro" id="IPR021250">
    <property type="entry name" value="DUF2789"/>
</dbReference>
<gene>
    <name evidence="1" type="ORF">PS273GM_00435</name>
</gene>
<evidence type="ECO:0000313" key="2">
    <source>
        <dbReference type="Proteomes" id="UP000077787"/>
    </source>
</evidence>
<accession>A0A172WJT6</accession>
<dbReference type="AlphaFoldDB" id="A0A172WJT6"/>
<sequence length="83" mass="9280">MELPNKDLGTLFEQLGLPSDPASIDAFIASHRPIPNHMKVSEAPFWSEAQGAFLKELLMDDAEWAPVVDELNVRLHEQGEELP</sequence>
<dbReference type="InterPro" id="IPR038086">
    <property type="entry name" value="DUF2789_sf"/>
</dbReference>
<dbReference type="Pfam" id="PF10982">
    <property type="entry name" value="DUF2789"/>
    <property type="match status" value="1"/>
</dbReference>
<dbReference type="Gene3D" id="1.10.10.1130">
    <property type="entry name" value="Uncharacterised protein PF10982, DUF2789"/>
    <property type="match status" value="1"/>
</dbReference>
<proteinExistence type="predicted"/>
<evidence type="ECO:0008006" key="3">
    <source>
        <dbReference type="Google" id="ProtNLM"/>
    </source>
</evidence>
<protein>
    <recommendedName>
        <fullName evidence="3">DUF2789 domain-containing protein</fullName>
    </recommendedName>
</protein>
<dbReference type="Proteomes" id="UP000077787">
    <property type="component" value="Chromosome"/>
</dbReference>
<reference evidence="1 2" key="1">
    <citation type="submission" date="2016-05" db="EMBL/GenBank/DDBJ databases">
        <title>Genome sequence of Pseudomonas stutzeri 273 and identification of the exopolysaccharide biosynthesis locus.</title>
        <authorList>
            <person name="Wu S."/>
            <person name="Sun C."/>
        </authorList>
    </citation>
    <scope>NUCLEOTIDE SEQUENCE [LARGE SCALE GENOMIC DNA]</scope>
    <source>
        <strain evidence="1 2">273</strain>
    </source>
</reference>
<dbReference type="EMBL" id="CP015641">
    <property type="protein sequence ID" value="ANF23714.1"/>
    <property type="molecule type" value="Genomic_DNA"/>
</dbReference>
<name>A0A172WJT6_STUST</name>
<dbReference type="eggNOG" id="COG2040">
    <property type="taxonomic scope" value="Bacteria"/>
</dbReference>
<evidence type="ECO:0000313" key="1">
    <source>
        <dbReference type="EMBL" id="ANF23714.1"/>
    </source>
</evidence>
<dbReference type="OrthoDB" id="5828847at2"/>
<dbReference type="RefSeq" id="WP_045425416.1">
    <property type="nucleotide sequence ID" value="NZ_CP015641.1"/>
</dbReference>